<accession>N1WHQ3</accession>
<dbReference type="SUPFAM" id="SSF53686">
    <property type="entry name" value="Tryptophan synthase beta subunit-like PLP-dependent enzymes"/>
    <property type="match status" value="1"/>
</dbReference>
<gene>
    <name evidence="5" type="ORF">LEP1GSC060_1424</name>
</gene>
<feature type="modified residue" description="N6-(pyridoxal phosphate)lysine" evidence="4">
    <location>
        <position position="50"/>
    </location>
</feature>
<evidence type="ECO:0000313" key="5">
    <source>
        <dbReference type="EMBL" id="EMY79801.1"/>
    </source>
</evidence>
<proteinExistence type="inferred from homology"/>
<comment type="similarity">
    <text evidence="2">Belongs to the ACC deaminase/D-cysteine desulfhydrase family.</text>
</comment>
<dbReference type="Gene3D" id="3.40.50.1100">
    <property type="match status" value="2"/>
</dbReference>
<dbReference type="GO" id="GO:0019148">
    <property type="term" value="F:D-cysteine desulfhydrase activity"/>
    <property type="evidence" value="ECO:0007669"/>
    <property type="project" value="TreeGrafter"/>
</dbReference>
<dbReference type="AlphaFoldDB" id="N1WHQ3"/>
<evidence type="ECO:0000256" key="4">
    <source>
        <dbReference type="PIRSR" id="PIRSR006278-2"/>
    </source>
</evidence>
<protein>
    <recommendedName>
        <fullName evidence="7">1-aminocyclopropane-1-carboxylate deaminase</fullName>
    </recommendedName>
</protein>
<reference evidence="5" key="1">
    <citation type="submission" date="2013-03" db="EMBL/GenBank/DDBJ databases">
        <authorList>
            <person name="Harkins D.M."/>
            <person name="Durkin A.S."/>
            <person name="Brinkac L.M."/>
            <person name="Haft D.H."/>
            <person name="Selengut J.D."/>
            <person name="Sanka R."/>
            <person name="DePew J."/>
            <person name="Purushe J."/>
            <person name="Hartskeerl R.A."/>
            <person name="Ahmed A."/>
            <person name="van der Linden H."/>
            <person name="Goris M.G.A."/>
            <person name="Vinetz J.M."/>
            <person name="Sutton G.G."/>
            <person name="Nierman W.C."/>
            <person name="Fouts D.E."/>
        </authorList>
    </citation>
    <scope>NUCLEOTIDE SEQUENCE [LARGE SCALE GENOMIC DNA]</scope>
    <source>
        <strain evidence="5">ICFT</strain>
    </source>
</reference>
<organism evidence="5 6">
    <name type="scientific">Leptospira weilii serovar Ranarum str. ICFT</name>
    <dbReference type="NCBI Taxonomy" id="1218598"/>
    <lineage>
        <taxon>Bacteria</taxon>
        <taxon>Pseudomonadati</taxon>
        <taxon>Spirochaetota</taxon>
        <taxon>Spirochaetia</taxon>
        <taxon>Leptospirales</taxon>
        <taxon>Leptospiraceae</taxon>
        <taxon>Leptospira</taxon>
    </lineage>
</organism>
<comment type="cofactor">
    <cofactor evidence="1">
        <name>pyridoxal 5'-phosphate</name>
        <dbReference type="ChEBI" id="CHEBI:597326"/>
    </cofactor>
</comment>
<dbReference type="PIRSF" id="PIRSF006278">
    <property type="entry name" value="ACCD_DCysDesulf"/>
    <property type="match status" value="1"/>
</dbReference>
<evidence type="ECO:0000256" key="1">
    <source>
        <dbReference type="ARBA" id="ARBA00001933"/>
    </source>
</evidence>
<evidence type="ECO:0000256" key="3">
    <source>
        <dbReference type="ARBA" id="ARBA00022898"/>
    </source>
</evidence>
<comment type="caution">
    <text evidence="5">The sequence shown here is derived from an EMBL/GenBank/DDBJ whole genome shotgun (WGS) entry which is preliminary data.</text>
</comment>
<dbReference type="STRING" id="1218598.LEP1GSC060_1424"/>
<name>N1WHQ3_9LEPT</name>
<evidence type="ECO:0000256" key="2">
    <source>
        <dbReference type="ARBA" id="ARBA00008639"/>
    </source>
</evidence>
<dbReference type="PANTHER" id="PTHR43780:SF2">
    <property type="entry name" value="1-AMINOCYCLOPROPANE-1-CARBOXYLATE DEAMINASE-RELATED"/>
    <property type="match status" value="1"/>
</dbReference>
<dbReference type="Proteomes" id="UP000012313">
    <property type="component" value="Unassembled WGS sequence"/>
</dbReference>
<dbReference type="EMBL" id="AOHC02000001">
    <property type="protein sequence ID" value="EMY79801.1"/>
    <property type="molecule type" value="Genomic_DNA"/>
</dbReference>
<evidence type="ECO:0000313" key="6">
    <source>
        <dbReference type="Proteomes" id="UP000012313"/>
    </source>
</evidence>
<dbReference type="InterPro" id="IPR027278">
    <property type="entry name" value="ACCD_DCysDesulf"/>
</dbReference>
<dbReference type="PANTHER" id="PTHR43780">
    <property type="entry name" value="1-AMINOCYCLOPROPANE-1-CARBOXYLATE DEAMINASE-RELATED"/>
    <property type="match status" value="1"/>
</dbReference>
<keyword evidence="6" id="KW-1185">Reference proteome</keyword>
<keyword evidence="3 4" id="KW-0663">Pyridoxal phosphate</keyword>
<sequence length="347" mass="39249">MVMSFFPLNDFKAQLLSDLDRTLIQPIVSNFQTELSILRDDRLAFGMGTKFRKFSGIHSALEKKNVRSVILQGELHGNALAAFAFLFRNFGYHVHTICYTRDPNRSGANSIFVKRNSHFIQVYNSRSEWKNAVGRISSNAKSGGVSSQEFLNAESEIANEREVCAYIVPIDDLKNTNADVSLIPEYGLSRTALNGLDSLWKQIPTEKYDRLVLDIGSGLTWLSAKLFFQNRMDVVGVCVGLPKKKMIDWLKEKQNCLGFETFSIEDSAVFESEFVGGFGSTNLNILEYCNSFYLRHKIPIEPIYSGRTLYTIEQKMASGEWKGKTLYLHQGGLWNFLDSLPLSKNVS</sequence>
<dbReference type="InterPro" id="IPR036052">
    <property type="entry name" value="TrpB-like_PALP_sf"/>
</dbReference>
<evidence type="ECO:0008006" key="7">
    <source>
        <dbReference type="Google" id="ProtNLM"/>
    </source>
</evidence>